<organism evidence="1 2">
    <name type="scientific">Clostridium neonatale</name>
    <dbReference type="NCBI Taxonomy" id="137838"/>
    <lineage>
        <taxon>Bacteria</taxon>
        <taxon>Bacillati</taxon>
        <taxon>Bacillota</taxon>
        <taxon>Clostridia</taxon>
        <taxon>Eubacteriales</taxon>
        <taxon>Clostridiaceae</taxon>
        <taxon>Clostridium</taxon>
    </lineage>
</organism>
<dbReference type="AlphaFoldDB" id="A0AA86MRT5"/>
<name>A0AA86MRT5_9CLOT</name>
<dbReference type="Proteomes" id="UP000789738">
    <property type="component" value="Unassembled WGS sequence"/>
</dbReference>
<evidence type="ECO:0000313" key="1">
    <source>
        <dbReference type="EMBL" id="CAG9705837.1"/>
    </source>
</evidence>
<accession>A0AA86MRT5</accession>
<sequence>MKYKKVTPHELAQKTIEDIARRRKRVEEGKRQALMHVGENQNKIQRRLAHIRN</sequence>
<comment type="caution">
    <text evidence="1">The sequence shown here is derived from an EMBL/GenBank/DDBJ whole genome shotgun (WGS) entry which is preliminary data.</text>
</comment>
<proteinExistence type="predicted"/>
<evidence type="ECO:0000313" key="2">
    <source>
        <dbReference type="Proteomes" id="UP000789738"/>
    </source>
</evidence>
<dbReference type="EMBL" id="CAKJVE010000004">
    <property type="protein sequence ID" value="CAG9705837.1"/>
    <property type="molecule type" value="Genomic_DNA"/>
</dbReference>
<dbReference type="RefSeq" id="WP_210887765.1">
    <property type="nucleotide sequence ID" value="NZ_CAKJVE010000004.1"/>
</dbReference>
<protein>
    <submittedName>
        <fullName evidence="1">Uncharacterized protein</fullName>
    </submittedName>
</protein>
<gene>
    <name evidence="1" type="ORF">CNEO_42100</name>
</gene>
<reference evidence="1" key="1">
    <citation type="submission" date="2021-10" db="EMBL/GenBank/DDBJ databases">
        <authorList>
            <person name="Mesa V."/>
        </authorList>
    </citation>
    <scope>NUCLEOTIDE SEQUENCE</scope>
    <source>
        <strain evidence="1">CC3_PB</strain>
    </source>
</reference>